<dbReference type="InterPro" id="IPR036855">
    <property type="entry name" value="Znf_CCCH_sf"/>
</dbReference>
<feature type="region of interest" description="Disordered" evidence="6">
    <location>
        <begin position="272"/>
        <end position="322"/>
    </location>
</feature>
<dbReference type="SUPFAM" id="SSF161219">
    <property type="entry name" value="CHY zinc finger-like"/>
    <property type="match status" value="1"/>
</dbReference>
<feature type="compositionally biased region" description="Polar residues" evidence="6">
    <location>
        <begin position="30"/>
        <end position="40"/>
    </location>
</feature>
<feature type="compositionally biased region" description="Polar residues" evidence="6">
    <location>
        <begin position="505"/>
        <end position="529"/>
    </location>
</feature>
<feature type="region of interest" description="Disordered" evidence="6">
    <location>
        <begin position="79"/>
        <end position="131"/>
    </location>
</feature>
<dbReference type="AlphaFoldDB" id="A0A9W8IG22"/>
<organism evidence="9 10">
    <name type="scientific">Coemansia aciculifera</name>
    <dbReference type="NCBI Taxonomy" id="417176"/>
    <lineage>
        <taxon>Eukaryota</taxon>
        <taxon>Fungi</taxon>
        <taxon>Fungi incertae sedis</taxon>
        <taxon>Zoopagomycota</taxon>
        <taxon>Kickxellomycotina</taxon>
        <taxon>Kickxellomycetes</taxon>
        <taxon>Kickxellales</taxon>
        <taxon>Kickxellaceae</taxon>
        <taxon>Coemansia</taxon>
    </lineage>
</organism>
<keyword evidence="3 5" id="KW-0862">Zinc</keyword>
<evidence type="ECO:0008006" key="11">
    <source>
        <dbReference type="Google" id="ProtNLM"/>
    </source>
</evidence>
<dbReference type="Pfam" id="PF00642">
    <property type="entry name" value="zf-CCCH"/>
    <property type="match status" value="1"/>
</dbReference>
<accession>A0A9W8IG22</accession>
<name>A0A9W8IG22_9FUNG</name>
<feature type="compositionally biased region" description="Acidic residues" evidence="6">
    <location>
        <begin position="557"/>
        <end position="571"/>
    </location>
</feature>
<evidence type="ECO:0000313" key="10">
    <source>
        <dbReference type="Proteomes" id="UP001140074"/>
    </source>
</evidence>
<dbReference type="SUPFAM" id="SSF90229">
    <property type="entry name" value="CCCH zinc finger"/>
    <property type="match status" value="1"/>
</dbReference>
<feature type="compositionally biased region" description="Pro residues" evidence="6">
    <location>
        <begin position="487"/>
        <end position="497"/>
    </location>
</feature>
<dbReference type="SMART" id="SM00356">
    <property type="entry name" value="ZnF_C3H1"/>
    <property type="match status" value="1"/>
</dbReference>
<proteinExistence type="predicted"/>
<feature type="domain" description="CHY-type" evidence="8">
    <location>
        <begin position="788"/>
        <end position="859"/>
    </location>
</feature>
<keyword evidence="2 4" id="KW-0863">Zinc-finger</keyword>
<evidence type="ECO:0000256" key="6">
    <source>
        <dbReference type="SAM" id="MobiDB-lite"/>
    </source>
</evidence>
<keyword evidence="1 5" id="KW-0479">Metal-binding</keyword>
<feature type="region of interest" description="Disordered" evidence="6">
    <location>
        <begin position="555"/>
        <end position="593"/>
    </location>
</feature>
<dbReference type="InterPro" id="IPR000571">
    <property type="entry name" value="Znf_CCCH"/>
</dbReference>
<keyword evidence="10" id="KW-1185">Reference proteome</keyword>
<dbReference type="InterPro" id="IPR008913">
    <property type="entry name" value="Znf_CHY"/>
</dbReference>
<comment type="caution">
    <text evidence="9">The sequence shown here is derived from an EMBL/GenBank/DDBJ whole genome shotgun (WGS) entry which is preliminary data.</text>
</comment>
<feature type="compositionally biased region" description="Low complexity" evidence="6">
    <location>
        <begin position="92"/>
        <end position="101"/>
    </location>
</feature>
<feature type="domain" description="C3H1-type" evidence="7">
    <location>
        <begin position="48"/>
        <end position="76"/>
    </location>
</feature>
<evidence type="ECO:0000313" key="9">
    <source>
        <dbReference type="EMBL" id="KAJ2860488.1"/>
    </source>
</evidence>
<dbReference type="PROSITE" id="PS51266">
    <property type="entry name" value="ZF_CHY"/>
    <property type="match status" value="1"/>
</dbReference>
<feature type="zinc finger region" description="C3H1-type" evidence="5">
    <location>
        <begin position="48"/>
        <end position="76"/>
    </location>
</feature>
<evidence type="ECO:0000256" key="1">
    <source>
        <dbReference type="ARBA" id="ARBA00022723"/>
    </source>
</evidence>
<dbReference type="GO" id="GO:0008270">
    <property type="term" value="F:zinc ion binding"/>
    <property type="evidence" value="ECO:0007669"/>
    <property type="project" value="UniProtKB-KW"/>
</dbReference>
<gene>
    <name evidence="9" type="ORF">GGH94_005481</name>
</gene>
<dbReference type="PROSITE" id="PS50103">
    <property type="entry name" value="ZF_C3H1"/>
    <property type="match status" value="1"/>
</dbReference>
<dbReference type="Pfam" id="PF05495">
    <property type="entry name" value="zf-CHY"/>
    <property type="match status" value="1"/>
</dbReference>
<sequence>MAITVDSEGPANTIAGGHVLPTNQVAAGDTSAQAVATNSGRPPRRQTPRRPVVCRFFQQGNSCRAGDTCTFLHIANASTAGSETTPGGGGRSEATGGATEQRGGGRGGRGRGRGRGGQDKGSQRGGSIRKTQIDDLLKVPKWVVKRLSSERGESAFAVEMRPSDPDFPFDLTCLYMALVVPASYPTKRISDPILEIQIANKSIPTGVKRNIEVGFAKHVRKTAHAAIESDKPEEVPSLEEYVNWLDHNLELLMQQKPAPTIKFATFSGPSKSNTIAEPTLPAEADSQQSSEASQLPNRASVPSPSIPRAHTALRPPVPRPVPELASSVLSPVSLSVGTDSTEDPRRISELRQLERRFRGNYTVISDTPSGGTAVKLDIAPTDPDIQPLDITQITSTITVARSYPDSPLANFGDGLPRLPAVTLALESDSILGRKGKPSSWQPVGGRQKYLDFVCRRFGEHVLESPGPTLLHHLNWLDRWLVSMISTPPPEQQTPVPPAQARKPVPTTQTAEPVSRSQKQPHLYDESSSAKPWVKTISVDEAGLAAGMTELGLAANDSESDTDSLSDSDISQDDEHHAEDADNVGELSKPARRGTEIRLAETQLTNISLTHCSQLNLTVRCGRCKGAVELRGILPTTRTGKDNQLWKACDSCSTILGVRFRPDWMFVGSTTMGYLDCSGCAPTDLLPSKFSLSCEACGMADDNDDVVKPPADTVATVSIGSTTALNCRSCYAKMSMILQAPQFVRLMDGIALGGSASAAQISSEVERTRKSKVNKREELARLGVVPGQPLPDHGACKHFRKSTRWLRFPCCGKTFPCVTCHDEKEDHEHEYAQIMLCGHCSKEQRISKAEHSGLCVSCGAQVIKRVDGNHAFWQGGTGVRDRTRMSRKDTRKFQGLGKTVAVKNVTTPKKQN</sequence>
<feature type="compositionally biased region" description="Low complexity" evidence="6">
    <location>
        <begin position="282"/>
        <end position="294"/>
    </location>
</feature>
<evidence type="ECO:0000256" key="4">
    <source>
        <dbReference type="PROSITE-ProRule" id="PRU00601"/>
    </source>
</evidence>
<protein>
    <recommendedName>
        <fullName evidence="11">CHY-type domain-containing protein</fullName>
    </recommendedName>
</protein>
<dbReference type="EMBL" id="JANBUY010000293">
    <property type="protein sequence ID" value="KAJ2860488.1"/>
    <property type="molecule type" value="Genomic_DNA"/>
</dbReference>
<evidence type="ECO:0000256" key="3">
    <source>
        <dbReference type="ARBA" id="ARBA00022833"/>
    </source>
</evidence>
<evidence type="ECO:0000256" key="2">
    <source>
        <dbReference type="ARBA" id="ARBA00022771"/>
    </source>
</evidence>
<evidence type="ECO:0000256" key="5">
    <source>
        <dbReference type="PROSITE-ProRule" id="PRU00723"/>
    </source>
</evidence>
<feature type="region of interest" description="Disordered" evidence="6">
    <location>
        <begin position="487"/>
        <end position="530"/>
    </location>
</feature>
<reference evidence="9" key="1">
    <citation type="submission" date="2022-07" db="EMBL/GenBank/DDBJ databases">
        <title>Phylogenomic reconstructions and comparative analyses of Kickxellomycotina fungi.</title>
        <authorList>
            <person name="Reynolds N.K."/>
            <person name="Stajich J.E."/>
            <person name="Barry K."/>
            <person name="Grigoriev I.V."/>
            <person name="Crous P."/>
            <person name="Smith M.E."/>
        </authorList>
    </citation>
    <scope>NUCLEOTIDE SEQUENCE</scope>
    <source>
        <strain evidence="9">RSA 476</strain>
    </source>
</reference>
<evidence type="ECO:0000259" key="7">
    <source>
        <dbReference type="PROSITE" id="PS50103"/>
    </source>
</evidence>
<dbReference type="Proteomes" id="UP001140074">
    <property type="component" value="Unassembled WGS sequence"/>
</dbReference>
<evidence type="ECO:0000259" key="8">
    <source>
        <dbReference type="PROSITE" id="PS51266"/>
    </source>
</evidence>
<dbReference type="InterPro" id="IPR037274">
    <property type="entry name" value="Znf_CHY_sf"/>
</dbReference>
<feature type="region of interest" description="Disordered" evidence="6">
    <location>
        <begin position="30"/>
        <end position="51"/>
    </location>
</feature>